<dbReference type="EMBL" id="AKWE02000130">
    <property type="protein sequence ID" value="EMO57107.1"/>
    <property type="molecule type" value="Genomic_DNA"/>
</dbReference>
<accession>M6VHZ4</accession>
<evidence type="ECO:0000313" key="1">
    <source>
        <dbReference type="EMBL" id="EMO57107.1"/>
    </source>
</evidence>
<name>M6VHZ4_9LEPT</name>
<comment type="caution">
    <text evidence="1">The sequence shown here is derived from an EMBL/GenBank/DDBJ whole genome shotgun (WGS) entry which is preliminary data.</text>
</comment>
<reference evidence="1 2" key="1">
    <citation type="submission" date="2013-01" db="EMBL/GenBank/DDBJ databases">
        <authorList>
            <person name="Harkins D.M."/>
            <person name="Durkin A.S."/>
            <person name="Brinkac L.M."/>
            <person name="Haft D.H."/>
            <person name="Selengut J.D."/>
            <person name="Sanka R."/>
            <person name="DePew J."/>
            <person name="Purushe J."/>
            <person name="Matthias M.A."/>
            <person name="Vinetz J.M."/>
            <person name="Sutton G.G."/>
            <person name="Nierman W.C."/>
            <person name="Fouts D.E."/>
        </authorList>
    </citation>
    <scope>NUCLEOTIDE SEQUENCE [LARGE SCALE GENOMIC DNA]</scope>
    <source>
        <strain evidence="1 2">CBC1416</strain>
    </source>
</reference>
<organism evidence="1 2">
    <name type="scientific">Leptospira santarosai str. CBC1416</name>
    <dbReference type="NCBI Taxonomy" id="1193059"/>
    <lineage>
        <taxon>Bacteria</taxon>
        <taxon>Pseudomonadati</taxon>
        <taxon>Spirochaetota</taxon>
        <taxon>Spirochaetia</taxon>
        <taxon>Leptospirales</taxon>
        <taxon>Leptospiraceae</taxon>
        <taxon>Leptospira</taxon>
    </lineage>
</organism>
<proteinExistence type="predicted"/>
<dbReference type="Proteomes" id="UP000012149">
    <property type="component" value="Unassembled WGS sequence"/>
</dbReference>
<sequence>MNLPVSFSHFSIEVKNEISSWSVLGKSILTTLLVCEQQRNNEKKIPFVK</sequence>
<protein>
    <submittedName>
        <fullName evidence="1">Uncharacterized protein</fullName>
    </submittedName>
</protein>
<evidence type="ECO:0000313" key="2">
    <source>
        <dbReference type="Proteomes" id="UP000012149"/>
    </source>
</evidence>
<dbReference type="AlphaFoldDB" id="M6VHZ4"/>
<gene>
    <name evidence="1" type="ORF">LEP1GSC161_0041</name>
</gene>